<evidence type="ECO:0000256" key="2">
    <source>
        <dbReference type="SAM" id="MobiDB-lite"/>
    </source>
</evidence>
<organism evidence="4 5">
    <name type="scientific">Seriola lalandi dorsalis</name>
    <dbReference type="NCBI Taxonomy" id="1841481"/>
    <lineage>
        <taxon>Eukaryota</taxon>
        <taxon>Metazoa</taxon>
        <taxon>Chordata</taxon>
        <taxon>Craniata</taxon>
        <taxon>Vertebrata</taxon>
        <taxon>Euteleostomi</taxon>
        <taxon>Actinopterygii</taxon>
        <taxon>Neopterygii</taxon>
        <taxon>Teleostei</taxon>
        <taxon>Neoteleostei</taxon>
        <taxon>Acanthomorphata</taxon>
        <taxon>Carangaria</taxon>
        <taxon>Carangiformes</taxon>
        <taxon>Carangidae</taxon>
        <taxon>Seriola</taxon>
    </lineage>
</organism>
<feature type="compositionally biased region" description="Basic and acidic residues" evidence="2">
    <location>
        <begin position="180"/>
        <end position="195"/>
    </location>
</feature>
<dbReference type="CTD" id="324358"/>
<feature type="compositionally biased region" description="Basic and acidic residues" evidence="2">
    <location>
        <begin position="571"/>
        <end position="589"/>
    </location>
</feature>
<feature type="coiled-coil region" evidence="1">
    <location>
        <begin position="12"/>
        <end position="67"/>
    </location>
</feature>
<feature type="compositionally biased region" description="Low complexity" evidence="2">
    <location>
        <begin position="255"/>
        <end position="266"/>
    </location>
</feature>
<dbReference type="RefSeq" id="XP_023257669.1">
    <property type="nucleotide sequence ID" value="XM_023401901.1"/>
</dbReference>
<accession>A0A3B4WMJ6</accession>
<feature type="region of interest" description="Disordered" evidence="2">
    <location>
        <begin position="336"/>
        <end position="355"/>
    </location>
</feature>
<name>A0A3B4WMJ6_SERLL</name>
<feature type="region of interest" description="Disordered" evidence="2">
    <location>
        <begin position="223"/>
        <end position="266"/>
    </location>
</feature>
<dbReference type="PANTHER" id="PTHR15107">
    <property type="entry name" value="RETINOBLASTOMA BINDING PROTEIN 8"/>
    <property type="match status" value="1"/>
</dbReference>
<dbReference type="Ensembl" id="ENSSLDT00000003942.1">
    <property type="protein sequence ID" value="ENSSLDP00000003812.1"/>
    <property type="gene ID" value="ENSSLDG00000003034.1"/>
</dbReference>
<feature type="compositionally biased region" description="Basic and acidic residues" evidence="2">
    <location>
        <begin position="223"/>
        <end position="242"/>
    </location>
</feature>
<evidence type="ECO:0000313" key="5">
    <source>
        <dbReference type="Proteomes" id="UP000261360"/>
    </source>
</evidence>
<feature type="compositionally biased region" description="Polar residues" evidence="2">
    <location>
        <begin position="142"/>
        <end position="153"/>
    </location>
</feature>
<dbReference type="Pfam" id="PF10482">
    <property type="entry name" value="CtIP_N"/>
    <property type="match status" value="1"/>
</dbReference>
<dbReference type="PANTHER" id="PTHR15107:SF3">
    <property type="entry name" value="RBBP8 N-TERMINAL-LIKE PROTEIN"/>
    <property type="match status" value="1"/>
</dbReference>
<dbReference type="InterPro" id="IPR033316">
    <property type="entry name" value="RBBP8-like"/>
</dbReference>
<proteinExistence type="predicted"/>
<sequence length="604" mass="67667">MECFNDLLLKLRELHEREVDGWQVKVQELSNKKGCDIKRMEELFTRNQQMKEQHRLLTDNIKTLENRLRAGLCDRCTVTQEVATRRQHEFEASQIQSLQHISILAGEMNNLKKENKRLRDEIRNLRTALESHSDHSSNSSSVTEVKQPNSSPDLSPCSVPVALIAEATSRASNQPSDGDTAVKTERDQRREETKHRQLRGMNRSHFEPYKSVPLSTLTLPSWKTEHSVTRERRSQSIERLDQRSSIPPQALLPKNSSSSTSGEVNSNRHVLHTPVPCRPQPIKSSPVTLPWPLSESSDWVSVAAAGTSQLMQPSSKLNVPRFPNLIPISQHTNSRKQVFGSPWSKQSSPQPPVKDPTVVFRLRSLSEHVESQITPPDKKEIQPTKAEMVSGEELKEIYEGPLDLSDRGKSKSNQTPRDDSPSAVQVGEIVQKSPDKDVKTNTYAQVPVSSPSHVAQPSSSSSSTPPIDQQEEEPTGDHNHKQVTKDQEQKEEVNGKTDQSSEKKVPVLTISLRPVVVLETLNSALQKQEALSLNGKSSSPADERESSSEEQGEDGSASGQESIQGRKRKRTSVETESNRDSDTDNIQHERKIKIMVRTEEKSPS</sequence>
<keyword evidence="5" id="KW-1185">Reference proteome</keyword>
<dbReference type="GO" id="GO:0010792">
    <property type="term" value="P:DNA double-strand break processing involved in repair via single-strand annealing"/>
    <property type="evidence" value="ECO:0007669"/>
    <property type="project" value="TreeGrafter"/>
</dbReference>
<dbReference type="InterPro" id="IPR019518">
    <property type="entry name" value="CtIP_N"/>
</dbReference>
<reference evidence="4" key="2">
    <citation type="submission" date="2025-09" db="UniProtKB">
        <authorList>
            <consortium name="Ensembl"/>
        </authorList>
    </citation>
    <scope>IDENTIFICATION</scope>
</reference>
<dbReference type="Proteomes" id="UP000261360">
    <property type="component" value="Unplaced"/>
</dbReference>
<dbReference type="AlphaFoldDB" id="A0A3B4WMJ6"/>
<feature type="region of interest" description="Disordered" evidence="2">
    <location>
        <begin position="529"/>
        <end position="604"/>
    </location>
</feature>
<dbReference type="GeneID" id="111651841"/>
<feature type="compositionally biased region" description="Basic and acidic residues" evidence="2">
    <location>
        <begin position="369"/>
        <end position="382"/>
    </location>
</feature>
<feature type="region of interest" description="Disordered" evidence="2">
    <location>
        <begin position="128"/>
        <end position="209"/>
    </location>
</feature>
<protein>
    <submittedName>
        <fullName evidence="4">Retinoblastoma binding protein 8-like</fullName>
    </submittedName>
</protein>
<dbReference type="GeneTree" id="ENSGT00530000063835"/>
<feature type="compositionally biased region" description="Basic and acidic residues" evidence="2">
    <location>
        <begin position="392"/>
        <end position="409"/>
    </location>
</feature>
<dbReference type="STRING" id="1841481.ENSSLDP00000003812"/>
<feature type="compositionally biased region" description="Low complexity" evidence="2">
    <location>
        <begin position="446"/>
        <end position="466"/>
    </location>
</feature>
<feature type="region of interest" description="Disordered" evidence="2">
    <location>
        <begin position="369"/>
        <end position="509"/>
    </location>
</feature>
<evidence type="ECO:0000256" key="1">
    <source>
        <dbReference type="SAM" id="Coils"/>
    </source>
</evidence>
<feature type="compositionally biased region" description="Basic and acidic residues" evidence="2">
    <location>
        <begin position="475"/>
        <end position="505"/>
    </location>
</feature>
<dbReference type="GO" id="GO:0003684">
    <property type="term" value="F:damaged DNA binding"/>
    <property type="evidence" value="ECO:0007669"/>
    <property type="project" value="TreeGrafter"/>
</dbReference>
<keyword evidence="1" id="KW-0175">Coiled coil</keyword>
<evidence type="ECO:0000313" key="4">
    <source>
        <dbReference type="Ensembl" id="ENSSLDP00000003812.1"/>
    </source>
</evidence>
<feature type="domain" description="DNA endonuclease Ctp1 N-terminal" evidence="3">
    <location>
        <begin position="4"/>
        <end position="122"/>
    </location>
</feature>
<evidence type="ECO:0000259" key="3">
    <source>
        <dbReference type="Pfam" id="PF10482"/>
    </source>
</evidence>
<reference evidence="4" key="1">
    <citation type="submission" date="2025-08" db="UniProtKB">
        <authorList>
            <consortium name="Ensembl"/>
        </authorList>
    </citation>
    <scope>IDENTIFICATION</scope>
</reference>